<feature type="domain" description="ResB-like" evidence="7">
    <location>
        <begin position="17"/>
        <end position="658"/>
    </location>
</feature>
<keyword evidence="5 6" id="KW-0472">Membrane</keyword>
<feature type="transmembrane region" description="Helical" evidence="6">
    <location>
        <begin position="608"/>
        <end position="626"/>
    </location>
</feature>
<dbReference type="InterPro" id="IPR007816">
    <property type="entry name" value="ResB-like_domain"/>
</dbReference>
<dbReference type="Pfam" id="PF05140">
    <property type="entry name" value="ResB"/>
    <property type="match status" value="1"/>
</dbReference>
<protein>
    <submittedName>
        <fullName evidence="8">Cytochrome c biogenesis protein ResB</fullName>
    </submittedName>
</protein>
<sequence>MRRLSFGRALYELLSSMRFAISLLTLLAIASIIGTVLQQNQPYTSYAVEFGDFWFRPFEWLGLYDVYHAGWFIIMLGFLVGSTSLCIYRHLPGILRDIRSYREQAALKSLRAMAHQQEIALQQPVEGALTQAEQWLTAQGYRHKRVVRDEGVMLAAKKGSLQRLGYLFAHAAIVVICIGGLLDGNLPLKLQSLLGIKEVETRNTVPVSEIGEKSKLTPSNLSFRGVIDMPEGETRDVAWLNAGPGYYVQELPFAIKLNKFHVEHYSTGQPKLFASDIEVTSKASGKVTKGTVKVNHPLIVDGVAIYQSSFGDGGSPLKLAVWDWLGAAPRPQELAAVSLASQAFRWGGQPLTLEFGELRPFNIENLEAEPEISDFGRRMQDARQVKADKKVKNVGPSIQFKVRDAQGQAVEYLNYLSPFEDGGRFYLMSGMRRTVAAPFAFVRIPLDAEFSPQGFMQISAVLHDPAAWPEIARRTAAKAERDGAISPAYRKEFEQSLVWVLQRFADGGFTALQSFLDERVPKDKQEAVGQTYIKLLQGAVLDAADLSRQRANLAPVEFNDSYYRFLMDSLVAVSASFDYGHGFYLQPVGFEERKSSGFQVTRSPGQPLVYLGSLLLVLGIFCMFYIRENRIWVWVQEGRLLLAFSSNRRDAQTEQEFAAHSAALGSLAGTDKEEQHD</sequence>
<evidence type="ECO:0000256" key="6">
    <source>
        <dbReference type="SAM" id="Phobius"/>
    </source>
</evidence>
<dbReference type="Proteomes" id="UP001180081">
    <property type="component" value="Unassembled WGS sequence"/>
</dbReference>
<evidence type="ECO:0000313" key="9">
    <source>
        <dbReference type="Proteomes" id="UP001180081"/>
    </source>
</evidence>
<keyword evidence="3" id="KW-0201">Cytochrome c-type biogenesis</keyword>
<evidence type="ECO:0000256" key="1">
    <source>
        <dbReference type="ARBA" id="ARBA00004141"/>
    </source>
</evidence>
<dbReference type="RefSeq" id="WP_290334112.1">
    <property type="nucleotide sequence ID" value="NZ_JAUFPU010000018.1"/>
</dbReference>
<dbReference type="InterPro" id="IPR023494">
    <property type="entry name" value="Cyt_c_bgen_Ccs1/CcsB/ResB"/>
</dbReference>
<evidence type="ECO:0000256" key="2">
    <source>
        <dbReference type="ARBA" id="ARBA00022692"/>
    </source>
</evidence>
<dbReference type="PANTHER" id="PTHR31566:SF0">
    <property type="entry name" value="CYTOCHROME C BIOGENESIS PROTEIN CCS1, CHLOROPLASTIC"/>
    <property type="match status" value="1"/>
</dbReference>
<reference evidence="8" key="1">
    <citation type="journal article" date="2014" name="Int. J. Syst. Evol. Microbiol.">
        <title>Complete genome of a new Firmicutes species belonging to the dominant human colonic microbiota ('Ruminococcus bicirculans') reveals two chromosomes and a selective capacity to utilize plant glucans.</title>
        <authorList>
            <consortium name="NISC Comparative Sequencing Program"/>
            <person name="Wegmann U."/>
            <person name="Louis P."/>
            <person name="Goesmann A."/>
            <person name="Henrissat B."/>
            <person name="Duncan S.H."/>
            <person name="Flint H.J."/>
        </authorList>
    </citation>
    <scope>NUCLEOTIDE SEQUENCE</scope>
    <source>
        <strain evidence="8">CECT 7703</strain>
    </source>
</reference>
<evidence type="ECO:0000259" key="7">
    <source>
        <dbReference type="Pfam" id="PF05140"/>
    </source>
</evidence>
<keyword evidence="9" id="KW-1185">Reference proteome</keyword>
<evidence type="ECO:0000256" key="3">
    <source>
        <dbReference type="ARBA" id="ARBA00022748"/>
    </source>
</evidence>
<gene>
    <name evidence="8" type="ORF">QWZ03_18665</name>
</gene>
<evidence type="ECO:0000256" key="4">
    <source>
        <dbReference type="ARBA" id="ARBA00022989"/>
    </source>
</evidence>
<evidence type="ECO:0000256" key="5">
    <source>
        <dbReference type="ARBA" id="ARBA00023136"/>
    </source>
</evidence>
<name>A0ABT8B9H1_9NEIS</name>
<proteinExistence type="predicted"/>
<keyword evidence="4 6" id="KW-1133">Transmembrane helix</keyword>
<reference evidence="8" key="2">
    <citation type="submission" date="2023-06" db="EMBL/GenBank/DDBJ databases">
        <authorList>
            <person name="Lucena T."/>
            <person name="Sun Q."/>
        </authorList>
    </citation>
    <scope>NUCLEOTIDE SEQUENCE</scope>
    <source>
        <strain evidence="8">CECT 7703</strain>
    </source>
</reference>
<keyword evidence="2 6" id="KW-0812">Transmembrane</keyword>
<feature type="transmembrane region" description="Helical" evidence="6">
    <location>
        <begin position="164"/>
        <end position="182"/>
    </location>
</feature>
<evidence type="ECO:0000313" key="8">
    <source>
        <dbReference type="EMBL" id="MDN3578793.1"/>
    </source>
</evidence>
<comment type="subcellular location">
    <subcellularLocation>
        <location evidence="1">Membrane</location>
        <topology evidence="1">Multi-pass membrane protein</topology>
    </subcellularLocation>
</comment>
<accession>A0ABT8B9H1</accession>
<comment type="caution">
    <text evidence="8">The sequence shown here is derived from an EMBL/GenBank/DDBJ whole genome shotgun (WGS) entry which is preliminary data.</text>
</comment>
<dbReference type="EMBL" id="JAUFPU010000018">
    <property type="protein sequence ID" value="MDN3578793.1"/>
    <property type="molecule type" value="Genomic_DNA"/>
</dbReference>
<dbReference type="PANTHER" id="PTHR31566">
    <property type="entry name" value="CYTOCHROME C BIOGENESIS PROTEIN CCS1, CHLOROPLASTIC"/>
    <property type="match status" value="1"/>
</dbReference>
<organism evidence="8 9">
    <name type="scientific">Chitinimonas viridis</name>
    <dbReference type="NCBI Taxonomy" id="664880"/>
    <lineage>
        <taxon>Bacteria</taxon>
        <taxon>Pseudomonadati</taxon>
        <taxon>Pseudomonadota</taxon>
        <taxon>Betaproteobacteria</taxon>
        <taxon>Neisseriales</taxon>
        <taxon>Chitinibacteraceae</taxon>
        <taxon>Chitinimonas</taxon>
    </lineage>
</organism>
<feature type="transmembrane region" description="Helical" evidence="6">
    <location>
        <begin position="71"/>
        <end position="91"/>
    </location>
</feature>